<dbReference type="GO" id="GO:0005634">
    <property type="term" value="C:nucleus"/>
    <property type="evidence" value="ECO:0007669"/>
    <property type="project" value="UniProtKB-SubCell"/>
</dbReference>
<dbReference type="AlphaFoldDB" id="A0A0P1KX57"/>
<dbReference type="GO" id="GO:0005737">
    <property type="term" value="C:cytoplasm"/>
    <property type="evidence" value="ECO:0007669"/>
    <property type="project" value="UniProtKB-SubCell"/>
</dbReference>
<keyword evidence="3" id="KW-0813">Transport</keyword>
<protein>
    <submittedName>
        <fullName evidence="8">LAQU0S18e00694g1_1</fullName>
    </submittedName>
</protein>
<sequence length="161" mass="17745">MPSRNSINRPKQQMNLNRKVHSLAKRRDAREKAGLLQPARSHETSKSGQPKSVPIDLYKGEQSTSGPVTTKTLSKKRAKKIERNLRYAEQRKLLVDVQKKVEDDMEVDGEVAASSAGSDATKKSQLARVKEAFFRAMEDTASSGLVLENGAGTTLGGRFFS</sequence>
<feature type="compositionally biased region" description="Polar residues" evidence="7">
    <location>
        <begin position="61"/>
        <end position="72"/>
    </location>
</feature>
<evidence type="ECO:0000256" key="2">
    <source>
        <dbReference type="ARBA" id="ARBA00004496"/>
    </source>
</evidence>
<dbReference type="GO" id="GO:0042254">
    <property type="term" value="P:ribosome biogenesis"/>
    <property type="evidence" value="ECO:0007669"/>
    <property type="project" value="UniProtKB-KW"/>
</dbReference>
<dbReference type="Proteomes" id="UP000236544">
    <property type="component" value="Unassembled WGS sequence"/>
</dbReference>
<accession>A0A0P1KX57</accession>
<evidence type="ECO:0000256" key="6">
    <source>
        <dbReference type="ARBA" id="ARBA00023242"/>
    </source>
</evidence>
<evidence type="ECO:0000256" key="1">
    <source>
        <dbReference type="ARBA" id="ARBA00004123"/>
    </source>
</evidence>
<evidence type="ECO:0000256" key="4">
    <source>
        <dbReference type="ARBA" id="ARBA00022490"/>
    </source>
</evidence>
<proteinExistence type="predicted"/>
<evidence type="ECO:0000256" key="7">
    <source>
        <dbReference type="SAM" id="MobiDB-lite"/>
    </source>
</evidence>
<reference evidence="9" key="1">
    <citation type="submission" date="2015-10" db="EMBL/GenBank/DDBJ databases">
        <authorList>
            <person name="Devillers H."/>
        </authorList>
    </citation>
    <scope>NUCLEOTIDE SEQUENCE [LARGE SCALE GENOMIC DNA]</scope>
</reference>
<evidence type="ECO:0000313" key="8">
    <source>
        <dbReference type="EMBL" id="CUS24631.1"/>
    </source>
</evidence>
<dbReference type="InterPro" id="IPR022784">
    <property type="entry name" value="Ribosome_bgen_Alb1"/>
</dbReference>
<evidence type="ECO:0000256" key="5">
    <source>
        <dbReference type="ARBA" id="ARBA00022517"/>
    </source>
</evidence>
<evidence type="ECO:0000313" key="9">
    <source>
        <dbReference type="Proteomes" id="UP000236544"/>
    </source>
</evidence>
<dbReference type="OrthoDB" id="4086742at2759"/>
<keyword evidence="6" id="KW-0539">Nucleus</keyword>
<comment type="subcellular location">
    <subcellularLocation>
        <location evidence="2">Cytoplasm</location>
    </subcellularLocation>
    <subcellularLocation>
        <location evidence="1">Nucleus</location>
    </subcellularLocation>
</comment>
<keyword evidence="5" id="KW-0690">Ribosome biogenesis</keyword>
<feature type="region of interest" description="Disordered" evidence="7">
    <location>
        <begin position="1"/>
        <end position="77"/>
    </location>
</feature>
<name>A0A0P1KX57_9SACH</name>
<dbReference type="Pfam" id="PF09135">
    <property type="entry name" value="Alb1"/>
    <property type="match status" value="1"/>
</dbReference>
<feature type="compositionally biased region" description="Polar residues" evidence="7">
    <location>
        <begin position="1"/>
        <end position="16"/>
    </location>
</feature>
<dbReference type="EMBL" id="LN890534">
    <property type="protein sequence ID" value="CUS24631.1"/>
    <property type="molecule type" value="Genomic_DNA"/>
</dbReference>
<gene>
    <name evidence="8" type="ORF">LAQU0_S18e00694g</name>
</gene>
<evidence type="ECO:0000256" key="3">
    <source>
        <dbReference type="ARBA" id="ARBA00022448"/>
    </source>
</evidence>
<organism evidence="8 9">
    <name type="scientific">Lachancea quebecensis</name>
    <dbReference type="NCBI Taxonomy" id="1654605"/>
    <lineage>
        <taxon>Eukaryota</taxon>
        <taxon>Fungi</taxon>
        <taxon>Dikarya</taxon>
        <taxon>Ascomycota</taxon>
        <taxon>Saccharomycotina</taxon>
        <taxon>Saccharomycetes</taxon>
        <taxon>Saccharomycetales</taxon>
        <taxon>Saccharomycetaceae</taxon>
        <taxon>Lachancea</taxon>
    </lineage>
</organism>
<keyword evidence="4" id="KW-0963">Cytoplasm</keyword>
<keyword evidence="9" id="KW-1185">Reference proteome</keyword>